<dbReference type="NCBIfam" id="TIGR00732">
    <property type="entry name" value="dprA"/>
    <property type="match status" value="1"/>
</dbReference>
<sequence>MTDISQEERAYRAALYEVDGIGPARIQVLLNYFGTAKSVWGASESTLKEIGLPKDAVFELGKRKSRIDPKQHLSALAKIGIRAIVPDDEEYPKLLKEIDNSPQVLFIRGRFLPQDERSLAVVGTRKATPYGRDVTERLVEQLAAQHFTIVSGLARGIDGTAHRAALESGARTIAVMGGGVDRVYPPEHVGLAQEIAKHGAVVSEFAPGKLPVPGNFPARNRIISGLSLGVLVIEGASQSGTKITASLAAQQGREVFAVPGPITSRQSQAPADLLKLGAKLVTDVSDILDELPDLKDSHTGRTKSVLEVNLDALTSEERKVVELLSEGNLHIDEIVRQVEMKAPVVSATLTMLEIKGVVKQLGGMVYGRK</sequence>
<dbReference type="InterPro" id="IPR003488">
    <property type="entry name" value="DprA"/>
</dbReference>
<dbReference type="InterPro" id="IPR036388">
    <property type="entry name" value="WH-like_DNA-bd_sf"/>
</dbReference>
<proteinExistence type="inferred from homology"/>
<dbReference type="AlphaFoldDB" id="A0A1G1VLZ9"/>
<reference evidence="4 5" key="1">
    <citation type="journal article" date="2016" name="Nat. Commun.">
        <title>Thousands of microbial genomes shed light on interconnected biogeochemical processes in an aquifer system.</title>
        <authorList>
            <person name="Anantharaman K."/>
            <person name="Brown C.T."/>
            <person name="Hug L.A."/>
            <person name="Sharon I."/>
            <person name="Castelle C.J."/>
            <person name="Probst A.J."/>
            <person name="Thomas B.C."/>
            <person name="Singh A."/>
            <person name="Wilkins M.J."/>
            <person name="Karaoz U."/>
            <person name="Brodie E.L."/>
            <person name="Williams K.H."/>
            <person name="Hubbard S.S."/>
            <person name="Banfield J.F."/>
        </authorList>
    </citation>
    <scope>NUCLEOTIDE SEQUENCE [LARGE SCALE GENOMIC DNA]</scope>
</reference>
<organism evidence="4 5">
    <name type="scientific">Candidatus Chisholmbacteria bacterium RIFCSPHIGHO2_01_FULL_49_18</name>
    <dbReference type="NCBI Taxonomy" id="1797590"/>
    <lineage>
        <taxon>Bacteria</taxon>
        <taxon>Candidatus Chisholmiibacteriota</taxon>
    </lineage>
</organism>
<dbReference type="Gene3D" id="1.10.10.10">
    <property type="entry name" value="Winged helix-like DNA-binding domain superfamily/Winged helix DNA-binding domain"/>
    <property type="match status" value="1"/>
</dbReference>
<dbReference type="InterPro" id="IPR057666">
    <property type="entry name" value="DrpA_SLOG"/>
</dbReference>
<dbReference type="SUPFAM" id="SSF102405">
    <property type="entry name" value="MCP/YpsA-like"/>
    <property type="match status" value="1"/>
</dbReference>
<accession>A0A1G1VLZ9</accession>
<dbReference type="Gene3D" id="3.40.50.450">
    <property type="match status" value="1"/>
</dbReference>
<evidence type="ECO:0000256" key="1">
    <source>
        <dbReference type="ARBA" id="ARBA00006525"/>
    </source>
</evidence>
<name>A0A1G1VLZ9_9BACT</name>
<dbReference type="Proteomes" id="UP000179069">
    <property type="component" value="Unassembled WGS sequence"/>
</dbReference>
<gene>
    <name evidence="4" type="ORF">A2785_01650</name>
</gene>
<feature type="domain" description="DprA winged helix" evidence="3">
    <location>
        <begin position="310"/>
        <end position="363"/>
    </location>
</feature>
<dbReference type="Pfam" id="PF17782">
    <property type="entry name" value="WHD_DprA"/>
    <property type="match status" value="1"/>
</dbReference>
<dbReference type="GO" id="GO:0009294">
    <property type="term" value="P:DNA-mediated transformation"/>
    <property type="evidence" value="ECO:0007669"/>
    <property type="project" value="InterPro"/>
</dbReference>
<protein>
    <submittedName>
        <fullName evidence="4">DNA protecting protein DprA</fullName>
    </submittedName>
</protein>
<dbReference type="PANTHER" id="PTHR43022:SF1">
    <property type="entry name" value="PROTEIN SMF"/>
    <property type="match status" value="1"/>
</dbReference>
<evidence type="ECO:0000313" key="5">
    <source>
        <dbReference type="Proteomes" id="UP000179069"/>
    </source>
</evidence>
<dbReference type="EMBL" id="MHCI01000018">
    <property type="protein sequence ID" value="OGY16277.1"/>
    <property type="molecule type" value="Genomic_DNA"/>
</dbReference>
<evidence type="ECO:0000313" key="4">
    <source>
        <dbReference type="EMBL" id="OGY16277.1"/>
    </source>
</evidence>
<dbReference type="PANTHER" id="PTHR43022">
    <property type="entry name" value="PROTEIN SMF"/>
    <property type="match status" value="1"/>
</dbReference>
<comment type="similarity">
    <text evidence="1">Belongs to the DprA/Smf family.</text>
</comment>
<dbReference type="InterPro" id="IPR010994">
    <property type="entry name" value="RuvA_2-like"/>
</dbReference>
<dbReference type="InterPro" id="IPR041614">
    <property type="entry name" value="DprA_WH"/>
</dbReference>
<comment type="caution">
    <text evidence="4">The sequence shown here is derived from an EMBL/GenBank/DDBJ whole genome shotgun (WGS) entry which is preliminary data.</text>
</comment>
<dbReference type="Pfam" id="PF02481">
    <property type="entry name" value="DNA_processg_A"/>
    <property type="match status" value="1"/>
</dbReference>
<evidence type="ECO:0000259" key="2">
    <source>
        <dbReference type="Pfam" id="PF02481"/>
    </source>
</evidence>
<dbReference type="SUPFAM" id="SSF47781">
    <property type="entry name" value="RuvA domain 2-like"/>
    <property type="match status" value="1"/>
</dbReference>
<feature type="domain" description="Smf/DprA SLOG" evidence="2">
    <location>
        <begin position="83"/>
        <end position="291"/>
    </location>
</feature>
<evidence type="ECO:0000259" key="3">
    <source>
        <dbReference type="Pfam" id="PF17782"/>
    </source>
</evidence>